<organism evidence="2 3">
    <name type="scientific">Lolium multiflorum</name>
    <name type="common">Italian ryegrass</name>
    <name type="synonym">Lolium perenne subsp. multiflorum</name>
    <dbReference type="NCBI Taxonomy" id="4521"/>
    <lineage>
        <taxon>Eukaryota</taxon>
        <taxon>Viridiplantae</taxon>
        <taxon>Streptophyta</taxon>
        <taxon>Embryophyta</taxon>
        <taxon>Tracheophyta</taxon>
        <taxon>Spermatophyta</taxon>
        <taxon>Magnoliopsida</taxon>
        <taxon>Liliopsida</taxon>
        <taxon>Poales</taxon>
        <taxon>Poaceae</taxon>
        <taxon>BOP clade</taxon>
        <taxon>Pooideae</taxon>
        <taxon>Poodae</taxon>
        <taxon>Poeae</taxon>
        <taxon>Poeae Chloroplast Group 2 (Poeae type)</taxon>
        <taxon>Loliodinae</taxon>
        <taxon>Loliinae</taxon>
        <taxon>Lolium</taxon>
    </lineage>
</organism>
<protein>
    <submittedName>
        <fullName evidence="2">Uncharacterized protein</fullName>
    </submittedName>
</protein>
<proteinExistence type="predicted"/>
<evidence type="ECO:0000256" key="1">
    <source>
        <dbReference type="SAM" id="MobiDB-lite"/>
    </source>
</evidence>
<comment type="caution">
    <text evidence="2">The sequence shown here is derived from an EMBL/GenBank/DDBJ whole genome shotgun (WGS) entry which is preliminary data.</text>
</comment>
<reference evidence="2" key="1">
    <citation type="submission" date="2023-07" db="EMBL/GenBank/DDBJ databases">
        <title>A chromosome-level genome assembly of Lolium multiflorum.</title>
        <authorList>
            <person name="Chen Y."/>
            <person name="Copetti D."/>
            <person name="Kolliker R."/>
            <person name="Studer B."/>
        </authorList>
    </citation>
    <scope>NUCLEOTIDE SEQUENCE</scope>
    <source>
        <strain evidence="2">02402/16</strain>
        <tissue evidence="2">Leaf</tissue>
    </source>
</reference>
<keyword evidence="3" id="KW-1185">Reference proteome</keyword>
<dbReference type="EMBL" id="JAUUTY010000003">
    <property type="protein sequence ID" value="KAK1668274.1"/>
    <property type="molecule type" value="Genomic_DNA"/>
</dbReference>
<feature type="region of interest" description="Disordered" evidence="1">
    <location>
        <begin position="537"/>
        <end position="638"/>
    </location>
</feature>
<dbReference type="InterPro" id="IPR008004">
    <property type="entry name" value="OCTOPUS-like"/>
</dbReference>
<evidence type="ECO:0000313" key="3">
    <source>
        <dbReference type="Proteomes" id="UP001231189"/>
    </source>
</evidence>
<feature type="compositionally biased region" description="Basic and acidic residues" evidence="1">
    <location>
        <begin position="548"/>
        <end position="562"/>
    </location>
</feature>
<dbReference type="Pfam" id="PF05340">
    <property type="entry name" value="DUF740"/>
    <property type="match status" value="1"/>
</dbReference>
<dbReference type="PANTHER" id="PTHR31659">
    <property type="entry name" value="PROTEIN: UPF0503-LIKE PROTEIN, PUTATIVE (DUF740)-RELATED"/>
    <property type="match status" value="1"/>
</dbReference>
<gene>
    <name evidence="2" type="ORF">QYE76_056433</name>
</gene>
<feature type="region of interest" description="Disordered" evidence="1">
    <location>
        <begin position="381"/>
        <end position="461"/>
    </location>
</feature>
<dbReference type="PANTHER" id="PTHR31659:SF39">
    <property type="entry name" value="OS01G0852400 PROTEIN"/>
    <property type="match status" value="1"/>
</dbReference>
<name>A0AAD8WMU1_LOLMU</name>
<sequence>MSLQMDPPAPPARRSNVTSCDLHPDEAFTGFCAACLRERLAGLEASAAAASAPGRKSTSAIRSLFARPFVAGAGGSSAAGAATEPPDLRRCKSFSCGRGGDVLSAAAAAAAAAARGDEPQRHSCDVRGRATLWALFHQDDRDRVRDGTAFGSFPVSSSAAAAVALNTAAPLPPQHPPPPPPRVLEDFSEEDIPVVMEYSEDEITEVVEEPVLLPPAADTSSGEIIETEPNVRAMKEHMDLESSDPAKPPALKEIAGSFWEAASVFSRKWQKWRRKQKLKKDAAVSKAAAAAMPPPEKPSKPSFLRRRRLRGEAGSEHALGRRSCDTDPRFSLDAGRMSVDDAGFNWDEPRASWDGYLFGAGAGGVGLGRAPPPLTRLPPILSAMEDAPGGPVVERSDGQIPVEDDADPEPPGGSFQTRDYYLDSSSRRRRSLERTSSVRRPSFEVPELQKPAANGNESPPPIGGVGVGGGPEFYHFHHAEDLLDRGFSSNSLVEDISASLEAALSGGGGGPASCKKPPRWRKAWSLWGFIHRRAAGRRAGGGGGPSDIADRSFSEPWPDLRVRGGAGGGNGMQRCGSNLSARSSFSSNSGGLGSSRRSYVDVHGNVRRRGEELHPPSHVLERNRSARHSPGRGSVDNGMLRFYLTPMRSGGGVGGARRGGGGGGVPGKAAAGRNQLTSQSFARSVLRLY</sequence>
<evidence type="ECO:0000313" key="2">
    <source>
        <dbReference type="EMBL" id="KAK1668274.1"/>
    </source>
</evidence>
<feature type="compositionally biased region" description="Gly residues" evidence="1">
    <location>
        <begin position="651"/>
        <end position="666"/>
    </location>
</feature>
<dbReference type="AlphaFoldDB" id="A0AAD8WMU1"/>
<feature type="compositionally biased region" description="Basic and acidic residues" evidence="1">
    <location>
        <begin position="608"/>
        <end position="624"/>
    </location>
</feature>
<feature type="region of interest" description="Disordered" evidence="1">
    <location>
        <begin position="283"/>
        <end position="304"/>
    </location>
</feature>
<feature type="region of interest" description="Disordered" evidence="1">
    <location>
        <begin position="651"/>
        <end position="672"/>
    </location>
</feature>
<dbReference type="Proteomes" id="UP001231189">
    <property type="component" value="Unassembled WGS sequence"/>
</dbReference>
<feature type="compositionally biased region" description="Low complexity" evidence="1">
    <location>
        <begin position="572"/>
        <end position="597"/>
    </location>
</feature>
<accession>A0AAD8WMU1</accession>